<dbReference type="AlphaFoldDB" id="A0A915L924"/>
<dbReference type="WBParaSite" id="nRc.2.0.1.t46933-RA">
    <property type="protein sequence ID" value="nRc.2.0.1.t46933-RA"/>
    <property type="gene ID" value="nRc.2.0.1.g46933"/>
</dbReference>
<proteinExistence type="predicted"/>
<protein>
    <submittedName>
        <fullName evidence="2">Uncharacterized protein</fullName>
    </submittedName>
</protein>
<name>A0A915L924_ROMCU</name>
<evidence type="ECO:0000313" key="2">
    <source>
        <dbReference type="WBParaSite" id="nRc.2.0.1.t46933-RA"/>
    </source>
</evidence>
<sequence length="80" mass="9738">MYCIISKKKKIEDKKERNERKQRQKLETYINENVKKENMKKVLLHPRSLVWNHAIRNSLIREFAQLIITRTKSSDRLKSI</sequence>
<reference evidence="2" key="1">
    <citation type="submission" date="2022-11" db="UniProtKB">
        <authorList>
            <consortium name="WormBaseParasite"/>
        </authorList>
    </citation>
    <scope>IDENTIFICATION</scope>
</reference>
<organism evidence="1 2">
    <name type="scientific">Romanomermis culicivorax</name>
    <name type="common">Nematode worm</name>
    <dbReference type="NCBI Taxonomy" id="13658"/>
    <lineage>
        <taxon>Eukaryota</taxon>
        <taxon>Metazoa</taxon>
        <taxon>Ecdysozoa</taxon>
        <taxon>Nematoda</taxon>
        <taxon>Enoplea</taxon>
        <taxon>Dorylaimia</taxon>
        <taxon>Mermithida</taxon>
        <taxon>Mermithoidea</taxon>
        <taxon>Mermithidae</taxon>
        <taxon>Romanomermis</taxon>
    </lineage>
</organism>
<keyword evidence="1" id="KW-1185">Reference proteome</keyword>
<evidence type="ECO:0000313" key="1">
    <source>
        <dbReference type="Proteomes" id="UP000887565"/>
    </source>
</evidence>
<accession>A0A915L924</accession>
<dbReference type="Proteomes" id="UP000887565">
    <property type="component" value="Unplaced"/>
</dbReference>